<organism evidence="2 3">
    <name type="scientific">Bacillus anthracis</name>
    <name type="common">anthrax bacterium</name>
    <dbReference type="NCBI Taxonomy" id="1392"/>
    <lineage>
        <taxon>Bacteria</taxon>
        <taxon>Bacillati</taxon>
        <taxon>Bacillota</taxon>
        <taxon>Bacilli</taxon>
        <taxon>Bacillales</taxon>
        <taxon>Bacillaceae</taxon>
        <taxon>Bacillus</taxon>
        <taxon>Bacillus cereus group</taxon>
    </lineage>
</organism>
<reference evidence="2 3" key="1">
    <citation type="submission" date="2015-05" db="EMBL/GenBank/DDBJ databases">
        <title>Whole genome sequence and identification of bacterial endophytes from Costus igneus.</title>
        <authorList>
            <person name="Lee Y.P."/>
            <person name="Gan H.M."/>
            <person name="Eng W."/>
            <person name="Wheatley M.S."/>
            <person name="Caraballo A."/>
            <person name="Polter S."/>
            <person name="Savka M.A."/>
            <person name="Hudson A.O."/>
        </authorList>
    </citation>
    <scope>NUCLEOTIDE SEQUENCE [LARGE SCALE GENOMIC DNA]</scope>
    <source>
        <strain evidence="2 3">RIT375</strain>
    </source>
</reference>
<gene>
    <name evidence="2" type="ORF">ABW01_28870</name>
</gene>
<keyword evidence="1" id="KW-1133">Transmembrane helix</keyword>
<keyword evidence="1" id="KW-0472">Membrane</keyword>
<evidence type="ECO:0000313" key="2">
    <source>
        <dbReference type="EMBL" id="KLV14078.1"/>
    </source>
</evidence>
<sequence length="61" mass="7578">MTVDIARFVLHSVIIMALMYYFYIWVIEILIYNKFLYGKYFPRQEDYDAFVKRHNKFNDDV</sequence>
<comment type="caution">
    <text evidence="2">The sequence shown here is derived from an EMBL/GenBank/DDBJ whole genome shotgun (WGS) entry which is preliminary data.</text>
</comment>
<dbReference type="PATRIC" id="fig|1392.242.peg.4611"/>
<dbReference type="Proteomes" id="UP000035904">
    <property type="component" value="Unassembled WGS sequence"/>
</dbReference>
<dbReference type="EMBL" id="LDPG01000039">
    <property type="protein sequence ID" value="KLV14078.1"/>
    <property type="molecule type" value="Genomic_DNA"/>
</dbReference>
<proteinExistence type="predicted"/>
<keyword evidence="1" id="KW-0812">Transmembrane</keyword>
<name>A0A0J1HJZ7_BACAN</name>
<accession>A0A0J1HJZ7</accession>
<evidence type="ECO:0000313" key="3">
    <source>
        <dbReference type="Proteomes" id="UP000035904"/>
    </source>
</evidence>
<dbReference type="RefSeq" id="WP_047957200.1">
    <property type="nucleotide sequence ID" value="NZ_LDPG01000039.1"/>
</dbReference>
<feature type="transmembrane region" description="Helical" evidence="1">
    <location>
        <begin position="12"/>
        <end position="33"/>
    </location>
</feature>
<evidence type="ECO:0000256" key="1">
    <source>
        <dbReference type="SAM" id="Phobius"/>
    </source>
</evidence>
<protein>
    <submittedName>
        <fullName evidence="2">Uncharacterized protein</fullName>
    </submittedName>
</protein>
<dbReference type="AlphaFoldDB" id="A0A0J1HJZ7"/>